<gene>
    <name evidence="8" type="ORF">FGIG_08322</name>
</gene>
<evidence type="ECO:0000313" key="8">
    <source>
        <dbReference type="EMBL" id="TPP66639.1"/>
    </source>
</evidence>
<evidence type="ECO:0000256" key="6">
    <source>
        <dbReference type="PIRSR" id="PIRSR000097-3"/>
    </source>
</evidence>
<evidence type="ECO:0000256" key="4">
    <source>
        <dbReference type="PIRSR" id="PIRSR000097-1"/>
    </source>
</evidence>
<dbReference type="Pfam" id="PF00248">
    <property type="entry name" value="Aldo_ket_red"/>
    <property type="match status" value="1"/>
</dbReference>
<keyword evidence="2" id="KW-0521">NADP</keyword>
<dbReference type="EMBL" id="SUNJ01001575">
    <property type="protein sequence ID" value="TPP66639.1"/>
    <property type="molecule type" value="Genomic_DNA"/>
</dbReference>
<dbReference type="Proteomes" id="UP000316759">
    <property type="component" value="Unassembled WGS sequence"/>
</dbReference>
<evidence type="ECO:0000256" key="2">
    <source>
        <dbReference type="ARBA" id="ARBA00022857"/>
    </source>
</evidence>
<feature type="domain" description="NADP-dependent oxidoreductase" evidence="7">
    <location>
        <begin position="28"/>
        <end position="311"/>
    </location>
</feature>
<keyword evidence="3" id="KW-0560">Oxidoreductase</keyword>
<evidence type="ECO:0000256" key="3">
    <source>
        <dbReference type="ARBA" id="ARBA00023002"/>
    </source>
</evidence>
<dbReference type="PRINTS" id="PR00069">
    <property type="entry name" value="ALDKETRDTASE"/>
</dbReference>
<name>A0A504Z1D1_FASGI</name>
<sequence length="325" mass="36718">MPEVLELYNGYEIPSLFYGTYNVVDEIVVGLDAALAAGYRAIDTASYYHNERRIGVALKMLLPKYSLGRQEIFVTSKLPPKLYGSTAAIKACHLSLSALETGYIDLYMIHWPGNRGESAHKKTSDSPGHIKEIRRQAWQALESMVINESPAVQELFERNTEDETTIVGSGAYRVVRSIGVCNFLPRHVEEMANYCTIPPAVIQYECHPFIGADTLEHPMRRLCTRLFPMKPIHFQAHSTLNGGSAALLTNDVLEQIATEMKRTIPQVAIRWSLQKGHSVVVKSTRPRHILENSRVFDWRLSNECMQRIDDLACNVRCCWDPSKVP</sequence>
<protein>
    <submittedName>
        <fullName evidence="8">Aldose reductase B</fullName>
    </submittedName>
</protein>
<dbReference type="PANTHER" id="PTHR43827:SF3">
    <property type="entry name" value="NADP-DEPENDENT OXIDOREDUCTASE DOMAIN-CONTAINING PROTEIN"/>
    <property type="match status" value="1"/>
</dbReference>
<comment type="similarity">
    <text evidence="1">Belongs to the aldo/keto reductase family.</text>
</comment>
<dbReference type="InterPro" id="IPR020471">
    <property type="entry name" value="AKR"/>
</dbReference>
<feature type="binding site" evidence="5">
    <location>
        <position position="110"/>
    </location>
    <ligand>
        <name>substrate</name>
    </ligand>
</feature>
<evidence type="ECO:0000256" key="5">
    <source>
        <dbReference type="PIRSR" id="PIRSR000097-2"/>
    </source>
</evidence>
<dbReference type="PROSITE" id="PS00062">
    <property type="entry name" value="ALDOKETO_REDUCTASE_2"/>
    <property type="match status" value="1"/>
</dbReference>
<proteinExistence type="inferred from homology"/>
<keyword evidence="9" id="KW-1185">Reference proteome</keyword>
<dbReference type="InterPro" id="IPR023210">
    <property type="entry name" value="NADP_OxRdtase_dom"/>
</dbReference>
<comment type="caution">
    <text evidence="8">The sequence shown here is derived from an EMBL/GenBank/DDBJ whole genome shotgun (WGS) entry which is preliminary data.</text>
</comment>
<evidence type="ECO:0000313" key="9">
    <source>
        <dbReference type="Proteomes" id="UP000316759"/>
    </source>
</evidence>
<dbReference type="InterPro" id="IPR036812">
    <property type="entry name" value="NAD(P)_OxRdtase_dom_sf"/>
</dbReference>
<dbReference type="SUPFAM" id="SSF51430">
    <property type="entry name" value="NAD(P)-linked oxidoreductase"/>
    <property type="match status" value="1"/>
</dbReference>
<dbReference type="OrthoDB" id="416253at2759"/>
<dbReference type="STRING" id="46835.A0A504Z1D1"/>
<dbReference type="InterPro" id="IPR018170">
    <property type="entry name" value="Aldo/ket_reductase_CS"/>
</dbReference>
<feature type="active site" description="Proton donor" evidence="4">
    <location>
        <position position="48"/>
    </location>
</feature>
<dbReference type="PROSITE" id="PS00798">
    <property type="entry name" value="ALDOKETO_REDUCTASE_1"/>
    <property type="match status" value="1"/>
</dbReference>
<organism evidence="8 9">
    <name type="scientific">Fasciola gigantica</name>
    <name type="common">Giant liver fluke</name>
    <dbReference type="NCBI Taxonomy" id="46835"/>
    <lineage>
        <taxon>Eukaryota</taxon>
        <taxon>Metazoa</taxon>
        <taxon>Spiralia</taxon>
        <taxon>Lophotrochozoa</taxon>
        <taxon>Platyhelminthes</taxon>
        <taxon>Trematoda</taxon>
        <taxon>Digenea</taxon>
        <taxon>Plagiorchiida</taxon>
        <taxon>Echinostomata</taxon>
        <taxon>Echinostomatoidea</taxon>
        <taxon>Fasciolidae</taxon>
        <taxon>Fasciola</taxon>
    </lineage>
</organism>
<evidence type="ECO:0000256" key="1">
    <source>
        <dbReference type="ARBA" id="ARBA00007905"/>
    </source>
</evidence>
<dbReference type="PANTHER" id="PTHR43827">
    <property type="entry name" value="2,5-DIKETO-D-GLUCONIC ACID REDUCTASE"/>
    <property type="match status" value="1"/>
</dbReference>
<dbReference type="PIRSF" id="PIRSF000097">
    <property type="entry name" value="AKR"/>
    <property type="match status" value="1"/>
</dbReference>
<dbReference type="AlphaFoldDB" id="A0A504Z1D1"/>
<dbReference type="GO" id="GO:0016616">
    <property type="term" value="F:oxidoreductase activity, acting on the CH-OH group of donors, NAD or NADP as acceptor"/>
    <property type="evidence" value="ECO:0007669"/>
    <property type="project" value="UniProtKB-ARBA"/>
</dbReference>
<reference evidence="8 9" key="1">
    <citation type="submission" date="2019-04" db="EMBL/GenBank/DDBJ databases">
        <title>Annotation for the trematode Fasciola gigantica.</title>
        <authorList>
            <person name="Choi Y.-J."/>
        </authorList>
    </citation>
    <scope>NUCLEOTIDE SEQUENCE [LARGE SCALE GENOMIC DNA]</scope>
    <source>
        <strain evidence="8">Uganda_cow_1</strain>
    </source>
</reference>
<feature type="site" description="Lowers pKa of active site Tyr" evidence="6">
    <location>
        <position position="77"/>
    </location>
</feature>
<evidence type="ECO:0000259" key="7">
    <source>
        <dbReference type="Pfam" id="PF00248"/>
    </source>
</evidence>
<dbReference type="Gene3D" id="3.20.20.100">
    <property type="entry name" value="NADP-dependent oxidoreductase domain"/>
    <property type="match status" value="1"/>
</dbReference>
<accession>A0A504Z1D1</accession>